<dbReference type="AlphaFoldDB" id="A0A9X4QVJ9"/>
<accession>A0A9X4QVJ9</accession>
<organism evidence="2 3">
    <name type="scientific">Cohnella rhizosphaerae</name>
    <dbReference type="NCBI Taxonomy" id="1457232"/>
    <lineage>
        <taxon>Bacteria</taxon>
        <taxon>Bacillati</taxon>
        <taxon>Bacillota</taxon>
        <taxon>Bacilli</taxon>
        <taxon>Bacillales</taxon>
        <taxon>Paenibacillaceae</taxon>
        <taxon>Cohnella</taxon>
    </lineage>
</organism>
<feature type="transmembrane region" description="Helical" evidence="1">
    <location>
        <begin position="7"/>
        <end position="34"/>
    </location>
</feature>
<keyword evidence="1" id="KW-1133">Transmembrane helix</keyword>
<name>A0A9X4QVJ9_9BACL</name>
<dbReference type="RefSeq" id="WP_277535876.1">
    <property type="nucleotide sequence ID" value="NZ_JAPDIA010000008.1"/>
</dbReference>
<reference evidence="2" key="1">
    <citation type="submission" date="2022-10" db="EMBL/GenBank/DDBJ databases">
        <title>Comparative genomic analysis of Cohnella hashimotonis sp. nov., isolated from the International Space Station.</title>
        <authorList>
            <person name="Simpson A."/>
            <person name="Venkateswaran K."/>
        </authorList>
    </citation>
    <scope>NUCLEOTIDE SEQUENCE</scope>
    <source>
        <strain evidence="2">DSM 28161</strain>
    </source>
</reference>
<keyword evidence="1" id="KW-0472">Membrane</keyword>
<proteinExistence type="predicted"/>
<dbReference type="EMBL" id="JAPDIA010000008">
    <property type="protein sequence ID" value="MDG0812518.1"/>
    <property type="molecule type" value="Genomic_DNA"/>
</dbReference>
<sequence>MRAIIDLFGYLILAGGTFVGLTSGSVTLVVLSLFGGPVLLGLGHLIGIAENVQARLLNLAPTPDTVRSLIKNAPAYVVDGSDIGVAVYPSADAPYKWIELNGEVYVRSRALRNYIESVDNRYSFALPDRETVVLRASDRYSDGVPLFWSEGHVYVMLSAIGLSGIRENDRISLRTIRQTGEGNDR</sequence>
<evidence type="ECO:0000313" key="2">
    <source>
        <dbReference type="EMBL" id="MDG0812518.1"/>
    </source>
</evidence>
<keyword evidence="3" id="KW-1185">Reference proteome</keyword>
<evidence type="ECO:0000313" key="3">
    <source>
        <dbReference type="Proteomes" id="UP001153404"/>
    </source>
</evidence>
<protein>
    <submittedName>
        <fullName evidence="2">Uncharacterized protein</fullName>
    </submittedName>
</protein>
<keyword evidence="1" id="KW-0812">Transmembrane</keyword>
<dbReference type="Proteomes" id="UP001153404">
    <property type="component" value="Unassembled WGS sequence"/>
</dbReference>
<comment type="caution">
    <text evidence="2">The sequence shown here is derived from an EMBL/GenBank/DDBJ whole genome shotgun (WGS) entry which is preliminary data.</text>
</comment>
<evidence type="ECO:0000256" key="1">
    <source>
        <dbReference type="SAM" id="Phobius"/>
    </source>
</evidence>
<gene>
    <name evidence="2" type="ORF">OMP40_26670</name>
</gene>